<dbReference type="Proteomes" id="UP001167831">
    <property type="component" value="Unassembled WGS sequence"/>
</dbReference>
<reference evidence="2" key="1">
    <citation type="submission" date="2023-06" db="EMBL/GenBank/DDBJ databases">
        <authorList>
            <person name="Zeman M."/>
            <person name="Kubasova T."/>
            <person name="Jahodarova E."/>
            <person name="Nykrynova M."/>
            <person name="Rychlik I."/>
        </authorList>
    </citation>
    <scope>NUCLEOTIDE SEQUENCE</scope>
    <source>
        <strain evidence="2">ET15</strain>
        <strain evidence="1">ET37</strain>
    </source>
</reference>
<reference evidence="2" key="2">
    <citation type="submission" date="2023-08" db="EMBL/GenBank/DDBJ databases">
        <title>Identification and characterization of horizontal gene transfer across gut microbiota members of farm animals based on homology search.</title>
        <authorList>
            <person name="Schwarzerova J."/>
            <person name="Nykrynova M."/>
            <person name="Jureckova K."/>
            <person name="Cejkova D."/>
            <person name="Rychlik I."/>
        </authorList>
    </citation>
    <scope>NUCLEOTIDE SEQUENCE</scope>
    <source>
        <strain evidence="2">ET15</strain>
        <strain evidence="1">ET37</strain>
    </source>
</reference>
<gene>
    <name evidence="1" type="ORF">QVN81_08140</name>
    <name evidence="2" type="ORF">QVN84_07245</name>
</gene>
<evidence type="ECO:0000313" key="2">
    <source>
        <dbReference type="EMBL" id="MDN0025311.1"/>
    </source>
</evidence>
<name>A0AAW7JMN8_9BACT</name>
<dbReference type="Proteomes" id="UP001168478">
    <property type="component" value="Unassembled WGS sequence"/>
</dbReference>
<dbReference type="SUPFAM" id="SSF53756">
    <property type="entry name" value="UDP-Glycosyltransferase/glycogen phosphorylase"/>
    <property type="match status" value="1"/>
</dbReference>
<proteinExistence type="predicted"/>
<evidence type="ECO:0000313" key="4">
    <source>
        <dbReference type="Proteomes" id="UP001168478"/>
    </source>
</evidence>
<dbReference type="RefSeq" id="WP_286685928.1">
    <property type="nucleotide sequence ID" value="NZ_CAUWBX010000006.1"/>
</dbReference>
<protein>
    <submittedName>
        <fullName evidence="2">Glycosyltransferase family 1 protein</fullName>
    </submittedName>
</protein>
<dbReference type="AlphaFoldDB" id="A0AAW7JMN8"/>
<comment type="caution">
    <text evidence="2">The sequence shown here is derived from an EMBL/GenBank/DDBJ whole genome shotgun (WGS) entry which is preliminary data.</text>
</comment>
<keyword evidence="3" id="KW-1185">Reference proteome</keyword>
<dbReference type="EMBL" id="JAUEIF010000005">
    <property type="protein sequence ID" value="MDN0025311.1"/>
    <property type="molecule type" value="Genomic_DNA"/>
</dbReference>
<dbReference type="EMBL" id="JAUEIE010000007">
    <property type="protein sequence ID" value="MDN0022985.1"/>
    <property type="molecule type" value="Genomic_DNA"/>
</dbReference>
<accession>A0AAW7JMN8</accession>
<evidence type="ECO:0000313" key="3">
    <source>
        <dbReference type="Proteomes" id="UP001167831"/>
    </source>
</evidence>
<evidence type="ECO:0000313" key="1">
    <source>
        <dbReference type="EMBL" id="MDN0022985.1"/>
    </source>
</evidence>
<sequence>MKILLIGEYSNVHWTLAEGLRQLGHTVTVISNGDYWKNYNRDISLTRSYSKAGGLRYITKLIKTLPLMRGYDIVQIINPIFLEIKADLIFPIYRYIRKHNNGLVLCAFGMDYYWVKTCCDSKPLRYSDFNIGDSLRNNADAIKERKDWIGTSKERLNKYIADDCDMIVAGLYEYFVCYRQAFAEKTAYIPFPIKPERNALPCDSRPGNMPLRIFIGINKTRNEYKGTDIMLEAAEDIQRKYKEKVELIKVESVPFGEYVRLMNNSDVLLDQLYSYTPAMNALQAMAKGIICVGGGEPENYDILNEDRLRPIVNVLPEYGSVYDSLERLVLHPEMIPSLKRQSIEYIGKHHDYIKVARQYESLYYKIISERQ</sequence>
<organism evidence="2 4">
    <name type="scientific">Leyella lascolaii</name>
    <dbReference type="NCBI Taxonomy" id="1776379"/>
    <lineage>
        <taxon>Bacteria</taxon>
        <taxon>Pseudomonadati</taxon>
        <taxon>Bacteroidota</taxon>
        <taxon>Bacteroidia</taxon>
        <taxon>Bacteroidales</taxon>
        <taxon>Prevotellaceae</taxon>
        <taxon>Leyella</taxon>
    </lineage>
</organism>
<dbReference type="Gene3D" id="3.40.50.2000">
    <property type="entry name" value="Glycogen Phosphorylase B"/>
    <property type="match status" value="1"/>
</dbReference>